<evidence type="ECO:0000256" key="6">
    <source>
        <dbReference type="ARBA" id="ARBA00022837"/>
    </source>
</evidence>
<dbReference type="KEGG" id="sphk:SKP52_08200"/>
<dbReference type="GO" id="GO:0046872">
    <property type="term" value="F:metal ion binding"/>
    <property type="evidence" value="ECO:0007669"/>
    <property type="project" value="UniProtKB-KW"/>
</dbReference>
<keyword evidence="6" id="KW-0106">Calcium</keyword>
<accession>A0A0A7PF04</accession>
<dbReference type="RefSeq" id="WP_052207977.1">
    <property type="nucleotide sequence ID" value="NZ_CP009122.1"/>
</dbReference>
<evidence type="ECO:0000256" key="5">
    <source>
        <dbReference type="ARBA" id="ARBA00022801"/>
    </source>
</evidence>
<keyword evidence="5" id="KW-0378">Hydrolase</keyword>
<evidence type="ECO:0000256" key="1">
    <source>
        <dbReference type="ARBA" id="ARBA00006249"/>
    </source>
</evidence>
<proteinExistence type="inferred from homology"/>
<evidence type="ECO:0000313" key="10">
    <source>
        <dbReference type="Proteomes" id="UP000030907"/>
    </source>
</evidence>
<reference evidence="9 10" key="1">
    <citation type="journal article" date="2015" name="Int. J. Syst. Evol. Microbiol.">
        <title>Description of Sphingopyxis fribergensis sp. nov. - a soil bacterium with the ability to degrade styrene and phenylacetic acid.</title>
        <authorList>
            <person name="Oelschlagel M."/>
            <person name="Ruckert C."/>
            <person name="Kalinowski J."/>
            <person name="Schmidt G."/>
            <person name="Schlomann M."/>
            <person name="Tischler D."/>
        </authorList>
    </citation>
    <scope>NUCLEOTIDE SEQUENCE [LARGE SCALE GENOMIC DNA]</scope>
    <source>
        <strain evidence="9 10">Kp5.2</strain>
    </source>
</reference>
<comment type="similarity">
    <text evidence="1">Belongs to the tannase family.</text>
</comment>
<dbReference type="HOGENOM" id="CLU_014819_4_1_5"/>
<evidence type="ECO:0000256" key="2">
    <source>
        <dbReference type="ARBA" id="ARBA00022487"/>
    </source>
</evidence>
<evidence type="ECO:0000256" key="3">
    <source>
        <dbReference type="ARBA" id="ARBA00022723"/>
    </source>
</evidence>
<dbReference type="InterPro" id="IPR029058">
    <property type="entry name" value="AB_hydrolase_fold"/>
</dbReference>
<evidence type="ECO:0000256" key="7">
    <source>
        <dbReference type="ARBA" id="ARBA00023157"/>
    </source>
</evidence>
<dbReference type="AlphaFoldDB" id="A0A0A7PF04"/>
<dbReference type="SUPFAM" id="SSF53474">
    <property type="entry name" value="alpha/beta-Hydrolases"/>
    <property type="match status" value="1"/>
</dbReference>
<feature type="signal peptide" evidence="8">
    <location>
        <begin position="1"/>
        <end position="24"/>
    </location>
</feature>
<evidence type="ECO:0000313" key="9">
    <source>
        <dbReference type="EMBL" id="AJA08559.1"/>
    </source>
</evidence>
<dbReference type="PANTHER" id="PTHR33938">
    <property type="entry name" value="FERULOYL ESTERASE B-RELATED"/>
    <property type="match status" value="1"/>
</dbReference>
<keyword evidence="3" id="KW-0479">Metal-binding</keyword>
<evidence type="ECO:0000256" key="8">
    <source>
        <dbReference type="SAM" id="SignalP"/>
    </source>
</evidence>
<organism evidence="9 10">
    <name type="scientific">Sphingopyxis fribergensis</name>
    <dbReference type="NCBI Taxonomy" id="1515612"/>
    <lineage>
        <taxon>Bacteria</taxon>
        <taxon>Pseudomonadati</taxon>
        <taxon>Pseudomonadota</taxon>
        <taxon>Alphaproteobacteria</taxon>
        <taxon>Sphingomonadales</taxon>
        <taxon>Sphingomonadaceae</taxon>
        <taxon>Sphingopyxis</taxon>
    </lineage>
</organism>
<dbReference type="STRING" id="1515612.SKP52_08200"/>
<dbReference type="GO" id="GO:0052689">
    <property type="term" value="F:carboxylic ester hydrolase activity"/>
    <property type="evidence" value="ECO:0007669"/>
    <property type="project" value="UniProtKB-KW"/>
</dbReference>
<feature type="chain" id="PRO_5002030694" description="Feruloyl esterase" evidence="8">
    <location>
        <begin position="25"/>
        <end position="552"/>
    </location>
</feature>
<dbReference type="EMBL" id="CP009122">
    <property type="protein sequence ID" value="AJA08559.1"/>
    <property type="molecule type" value="Genomic_DNA"/>
</dbReference>
<dbReference type="InterPro" id="IPR011118">
    <property type="entry name" value="Tannase/feruloyl_esterase"/>
</dbReference>
<keyword evidence="7" id="KW-1015">Disulfide bond</keyword>
<keyword evidence="10" id="KW-1185">Reference proteome</keyword>
<name>A0A0A7PF04_9SPHN</name>
<protein>
    <recommendedName>
        <fullName evidence="11">Feruloyl esterase</fullName>
    </recommendedName>
</protein>
<keyword evidence="2" id="KW-0719">Serine esterase</keyword>
<sequence length="552" mass="58631">MNQRHAFAAIAALTVGTMAPTETAAFIHTAAPDGPAARCSALGALRLPGTRIVSAALVPAKDAETNVGGATPGYRSFCRVVARVQSAPDSDVGIEIWLPVEGWAGVFHGNGSGGFGGTFATGYSGMVDGLRRGFATATTDTGTAPASPLEGDALIGQPRKWRDWGRLSTHVMTTTGKAITKAFYGRNAKRSYYTGCSTGGQQGLIESLYYPADYDGILVGAPVINRTWGHAAVLWDYAAAHRTAGSRLSDAKLKLLNKAAIATCWRQGHGLAGDRFISDPMSCKFDPAVLQCTGAASDSCLTQGEVATARAFYSGPANRDGKASYFGWLPGSEMPDTFGWSFLQTPINDQPPFGGLFKWVFGADWDWKGFDFDRDMPAVQARLDPIVNDATRGSLDAFAARGGKLIIFHGLADTLVAPAQSVAFYERQAAQLGGGRRIADHARLFLAPGMMHCGGGTGPDAFNGTLGIPPQPPAYDAKHDLFSALIDWTDKGDAPDEVIATKFSADDKSEMDMQRPICPYPKKAVYRGTGSTRSASNFICSRLDSGRDRSGW</sequence>
<evidence type="ECO:0000256" key="4">
    <source>
        <dbReference type="ARBA" id="ARBA00022729"/>
    </source>
</evidence>
<dbReference type="OrthoDB" id="7197884at2"/>
<gene>
    <name evidence="9" type="ORF">SKP52_08200</name>
</gene>
<dbReference type="Proteomes" id="UP000030907">
    <property type="component" value="Chromosome"/>
</dbReference>
<dbReference type="Pfam" id="PF07519">
    <property type="entry name" value="Tannase"/>
    <property type="match status" value="2"/>
</dbReference>
<evidence type="ECO:0008006" key="11">
    <source>
        <dbReference type="Google" id="ProtNLM"/>
    </source>
</evidence>
<keyword evidence="4 8" id="KW-0732">Signal</keyword>
<dbReference type="PANTHER" id="PTHR33938:SF15">
    <property type="entry name" value="FERULOYL ESTERASE B-RELATED"/>
    <property type="match status" value="1"/>
</dbReference>